<dbReference type="AlphaFoldDB" id="A0A7S0FX68"/>
<sequence>MDRFYPMGLPAAEDVWKTSYEAQNELKSFERSPYPPGTAVHQPGARDMFGFSTPGPIAARLAKPELALTQDVDIANPREHHAIVRMQEPDDKETFYKYDVPEMMKSYRSNVATMSLSPTKQSLGRTRSLPALERKPIPPRLTQHMPAITSLEDDHFDYFVPKGLQHEHRDKLHGTTLSKLKKTDRISFPFTGEGTGFRAQSSSTGMGMEMGVGLDSTTTHRASYTKPPFYRISPLQQATAFRHSIP</sequence>
<protein>
    <submittedName>
        <fullName evidence="1">Uncharacterized protein</fullName>
    </submittedName>
</protein>
<gene>
    <name evidence="1" type="ORF">PBAH0796_LOCUS29002</name>
</gene>
<reference evidence="1" key="1">
    <citation type="submission" date="2021-01" db="EMBL/GenBank/DDBJ databases">
        <authorList>
            <person name="Corre E."/>
            <person name="Pelletier E."/>
            <person name="Niang G."/>
            <person name="Scheremetjew M."/>
            <person name="Finn R."/>
            <person name="Kale V."/>
            <person name="Holt S."/>
            <person name="Cochrane G."/>
            <person name="Meng A."/>
            <person name="Brown T."/>
            <person name="Cohen L."/>
        </authorList>
    </citation>
    <scope>NUCLEOTIDE SEQUENCE</scope>
    <source>
        <strain evidence="1">Pbaha01</strain>
    </source>
</reference>
<evidence type="ECO:0000313" key="1">
    <source>
        <dbReference type="EMBL" id="CAD8385314.1"/>
    </source>
</evidence>
<accession>A0A7S0FX68</accession>
<proteinExistence type="predicted"/>
<dbReference type="EMBL" id="HBEG01047629">
    <property type="protein sequence ID" value="CAD8385314.1"/>
    <property type="molecule type" value="Transcribed_RNA"/>
</dbReference>
<name>A0A7S0FX68_9DINO</name>
<organism evidence="1">
    <name type="scientific">Pyrodinium bahamense</name>
    <dbReference type="NCBI Taxonomy" id="73915"/>
    <lineage>
        <taxon>Eukaryota</taxon>
        <taxon>Sar</taxon>
        <taxon>Alveolata</taxon>
        <taxon>Dinophyceae</taxon>
        <taxon>Gonyaulacales</taxon>
        <taxon>Pyrocystaceae</taxon>
        <taxon>Pyrodinium</taxon>
    </lineage>
</organism>